<dbReference type="EMBL" id="JAWZYT010003642">
    <property type="protein sequence ID" value="KAK4297421.1"/>
    <property type="molecule type" value="Genomic_DNA"/>
</dbReference>
<feature type="compositionally biased region" description="Polar residues" evidence="1">
    <location>
        <begin position="1"/>
        <end position="14"/>
    </location>
</feature>
<evidence type="ECO:0000313" key="2">
    <source>
        <dbReference type="EMBL" id="KAK4297421.1"/>
    </source>
</evidence>
<dbReference type="AlphaFoldDB" id="A0AAE1NY29"/>
<feature type="region of interest" description="Disordered" evidence="1">
    <location>
        <begin position="1"/>
        <end position="53"/>
    </location>
</feature>
<sequence>MDTETQHYSSSTRTAQHRTAPPASTLTTTTAAAAATRAAGGAEAGEGGWGQRRNSEADTFICAGREHPQKTPLAAVNTSRGNAGCDILRLRHPGPPPQALLQGWLPSSSSSSSCSWGKPPYSMKTLGGGDGDVGGSECTEVRGKLGGVYRS</sequence>
<keyword evidence="3" id="KW-1185">Reference proteome</keyword>
<organism evidence="2 3">
    <name type="scientific">Petrolisthes manimaculis</name>
    <dbReference type="NCBI Taxonomy" id="1843537"/>
    <lineage>
        <taxon>Eukaryota</taxon>
        <taxon>Metazoa</taxon>
        <taxon>Ecdysozoa</taxon>
        <taxon>Arthropoda</taxon>
        <taxon>Crustacea</taxon>
        <taxon>Multicrustacea</taxon>
        <taxon>Malacostraca</taxon>
        <taxon>Eumalacostraca</taxon>
        <taxon>Eucarida</taxon>
        <taxon>Decapoda</taxon>
        <taxon>Pleocyemata</taxon>
        <taxon>Anomura</taxon>
        <taxon>Galatheoidea</taxon>
        <taxon>Porcellanidae</taxon>
        <taxon>Petrolisthes</taxon>
    </lineage>
</organism>
<evidence type="ECO:0000313" key="3">
    <source>
        <dbReference type="Proteomes" id="UP001292094"/>
    </source>
</evidence>
<evidence type="ECO:0000256" key="1">
    <source>
        <dbReference type="SAM" id="MobiDB-lite"/>
    </source>
</evidence>
<comment type="caution">
    <text evidence="2">The sequence shown here is derived from an EMBL/GenBank/DDBJ whole genome shotgun (WGS) entry which is preliminary data.</text>
</comment>
<accession>A0AAE1NY29</accession>
<gene>
    <name evidence="2" type="ORF">Pmani_030161</name>
</gene>
<proteinExistence type="predicted"/>
<name>A0AAE1NY29_9EUCA</name>
<dbReference type="Proteomes" id="UP001292094">
    <property type="component" value="Unassembled WGS sequence"/>
</dbReference>
<protein>
    <submittedName>
        <fullName evidence="2">Uncharacterized protein</fullName>
    </submittedName>
</protein>
<reference evidence="2" key="1">
    <citation type="submission" date="2023-11" db="EMBL/GenBank/DDBJ databases">
        <title>Genome assemblies of two species of porcelain crab, Petrolisthes cinctipes and Petrolisthes manimaculis (Anomura: Porcellanidae).</title>
        <authorList>
            <person name="Angst P."/>
        </authorList>
    </citation>
    <scope>NUCLEOTIDE SEQUENCE</scope>
    <source>
        <strain evidence="2">PB745_02</strain>
        <tissue evidence="2">Gill</tissue>
    </source>
</reference>
<feature type="compositionally biased region" description="Low complexity" evidence="1">
    <location>
        <begin position="18"/>
        <end position="41"/>
    </location>
</feature>